<dbReference type="Proteomes" id="UP000228380">
    <property type="component" value="Chromosome 15"/>
</dbReference>
<protein>
    <submittedName>
        <fullName evidence="3">Universal stress protein A-like protein</fullName>
    </submittedName>
</protein>
<sequence>MARRNVGVAVDFSACSKAALRWASTNLVRRGDRLILVHVNNCYQNEQGIVHLWENTGSPFIPLDEFSDRYIMKRYGVFPDKETLEILHDVANQKGVEVVAKIYWGDPKGKLWEATEKIPLHCLAVGSRGLSKVKRALLGSVSSYVVNHAASPVIVVKENTA</sequence>
<dbReference type="Pfam" id="PF00582">
    <property type="entry name" value="Usp"/>
    <property type="match status" value="1"/>
</dbReference>
<dbReference type="PRINTS" id="PR01438">
    <property type="entry name" value="UNVRSLSTRESS"/>
</dbReference>
<accession>A0A8B7CBZ0</accession>
<dbReference type="Gene3D" id="3.40.50.620">
    <property type="entry name" value="HUPs"/>
    <property type="match status" value="1"/>
</dbReference>
<organism evidence="2 3">
    <name type="scientific">Phoenix dactylifera</name>
    <name type="common">Date palm</name>
    <dbReference type="NCBI Taxonomy" id="42345"/>
    <lineage>
        <taxon>Eukaryota</taxon>
        <taxon>Viridiplantae</taxon>
        <taxon>Streptophyta</taxon>
        <taxon>Embryophyta</taxon>
        <taxon>Tracheophyta</taxon>
        <taxon>Spermatophyta</taxon>
        <taxon>Magnoliopsida</taxon>
        <taxon>Liliopsida</taxon>
        <taxon>Arecaceae</taxon>
        <taxon>Coryphoideae</taxon>
        <taxon>Phoeniceae</taxon>
        <taxon>Phoenix</taxon>
    </lineage>
</organism>
<reference evidence="2" key="1">
    <citation type="journal article" date="2019" name="Nat. Commun.">
        <title>Genome-wide association mapping of date palm fruit traits.</title>
        <authorList>
            <person name="Hazzouri K.M."/>
            <person name="Gros-Balthazard M."/>
            <person name="Flowers J.M."/>
            <person name="Copetti D."/>
            <person name="Lemansour A."/>
            <person name="Lebrun M."/>
            <person name="Masmoudi K."/>
            <person name="Ferrand S."/>
            <person name="Dhar M.I."/>
            <person name="Fresquez Z.A."/>
            <person name="Rosas U."/>
            <person name="Zhang J."/>
            <person name="Talag J."/>
            <person name="Lee S."/>
            <person name="Kudrna D."/>
            <person name="Powell R.F."/>
            <person name="Leitch I.J."/>
            <person name="Krueger R.R."/>
            <person name="Wing R.A."/>
            <person name="Amiri K.M.A."/>
            <person name="Purugganan M.D."/>
        </authorList>
    </citation>
    <scope>NUCLEOTIDE SEQUENCE [LARGE SCALE GENOMIC DNA]</scope>
    <source>
        <strain evidence="2">cv. Khalas</strain>
    </source>
</reference>
<dbReference type="OrthoDB" id="843225at2759"/>
<dbReference type="SUPFAM" id="SSF52402">
    <property type="entry name" value="Adenine nucleotide alpha hydrolases-like"/>
    <property type="match status" value="1"/>
</dbReference>
<dbReference type="PANTHER" id="PTHR46100:SF17">
    <property type="entry name" value="ADENINE NUCLEOTIDE ALPHA HYDROLASE-LIKE SUPERFAMILY PROTEIN"/>
    <property type="match status" value="1"/>
</dbReference>
<dbReference type="InterPro" id="IPR006015">
    <property type="entry name" value="Universal_stress_UspA"/>
</dbReference>
<dbReference type="PANTHER" id="PTHR46100">
    <property type="entry name" value="IMP2'P"/>
    <property type="match status" value="1"/>
</dbReference>
<gene>
    <name evidence="3" type="primary">LOC103711573</name>
</gene>
<dbReference type="GeneID" id="103711573"/>
<dbReference type="RefSeq" id="XP_008795999.2">
    <property type="nucleotide sequence ID" value="XM_008797777.3"/>
</dbReference>
<feature type="domain" description="UspA" evidence="1">
    <location>
        <begin position="4"/>
        <end position="157"/>
    </location>
</feature>
<dbReference type="InterPro" id="IPR014729">
    <property type="entry name" value="Rossmann-like_a/b/a_fold"/>
</dbReference>
<dbReference type="CDD" id="cd23659">
    <property type="entry name" value="USP_At3g01520-like"/>
    <property type="match status" value="1"/>
</dbReference>
<dbReference type="AlphaFoldDB" id="A0A8B7CBZ0"/>
<dbReference type="KEGG" id="pda:103711573"/>
<evidence type="ECO:0000313" key="2">
    <source>
        <dbReference type="Proteomes" id="UP000228380"/>
    </source>
</evidence>
<dbReference type="InterPro" id="IPR006016">
    <property type="entry name" value="UspA"/>
</dbReference>
<evidence type="ECO:0000313" key="3">
    <source>
        <dbReference type="RefSeq" id="XP_008795999.2"/>
    </source>
</evidence>
<reference evidence="3" key="2">
    <citation type="submission" date="2025-08" db="UniProtKB">
        <authorList>
            <consortium name="RefSeq"/>
        </authorList>
    </citation>
    <scope>IDENTIFICATION</scope>
    <source>
        <tissue evidence="3">Young leaves</tissue>
    </source>
</reference>
<evidence type="ECO:0000259" key="1">
    <source>
        <dbReference type="Pfam" id="PF00582"/>
    </source>
</evidence>
<proteinExistence type="predicted"/>
<keyword evidence="2" id="KW-1185">Reference proteome</keyword>
<name>A0A8B7CBZ0_PHODC</name>